<gene>
    <name evidence="4" type="ORF">ASPFODRAFT_51567</name>
</gene>
<dbReference type="EMBL" id="KV878249">
    <property type="protein sequence ID" value="OJZ81874.1"/>
    <property type="molecule type" value="Genomic_DNA"/>
</dbReference>
<reference evidence="5" key="1">
    <citation type="journal article" date="2017" name="Genome Biol.">
        <title>Comparative genomics reveals high biological diversity and specific adaptations in the industrially and medically important fungal genus Aspergillus.</title>
        <authorList>
            <person name="de Vries R.P."/>
            <person name="Riley R."/>
            <person name="Wiebenga A."/>
            <person name="Aguilar-Osorio G."/>
            <person name="Amillis S."/>
            <person name="Uchima C.A."/>
            <person name="Anderluh G."/>
            <person name="Asadollahi M."/>
            <person name="Askin M."/>
            <person name="Barry K."/>
            <person name="Battaglia E."/>
            <person name="Bayram O."/>
            <person name="Benocci T."/>
            <person name="Braus-Stromeyer S.A."/>
            <person name="Caldana C."/>
            <person name="Canovas D."/>
            <person name="Cerqueira G.C."/>
            <person name="Chen F."/>
            <person name="Chen W."/>
            <person name="Choi C."/>
            <person name="Clum A."/>
            <person name="Dos Santos R.A."/>
            <person name="Damasio A.R."/>
            <person name="Diallinas G."/>
            <person name="Emri T."/>
            <person name="Fekete E."/>
            <person name="Flipphi M."/>
            <person name="Freyberg S."/>
            <person name="Gallo A."/>
            <person name="Gournas C."/>
            <person name="Habgood R."/>
            <person name="Hainaut M."/>
            <person name="Harispe M.L."/>
            <person name="Henrissat B."/>
            <person name="Hilden K.S."/>
            <person name="Hope R."/>
            <person name="Hossain A."/>
            <person name="Karabika E."/>
            <person name="Karaffa L."/>
            <person name="Karanyi Z."/>
            <person name="Krasevec N."/>
            <person name="Kuo A."/>
            <person name="Kusch H."/>
            <person name="LaButti K."/>
            <person name="Lagendijk E.L."/>
            <person name="Lapidus A."/>
            <person name="Levasseur A."/>
            <person name="Lindquist E."/>
            <person name="Lipzen A."/>
            <person name="Logrieco A.F."/>
            <person name="MacCabe A."/>
            <person name="Maekelae M.R."/>
            <person name="Malavazi I."/>
            <person name="Melin P."/>
            <person name="Meyer V."/>
            <person name="Mielnichuk N."/>
            <person name="Miskei M."/>
            <person name="Molnar A.P."/>
            <person name="Mule G."/>
            <person name="Ngan C.Y."/>
            <person name="Orejas M."/>
            <person name="Orosz E."/>
            <person name="Ouedraogo J.P."/>
            <person name="Overkamp K.M."/>
            <person name="Park H.-S."/>
            <person name="Perrone G."/>
            <person name="Piumi F."/>
            <person name="Punt P.J."/>
            <person name="Ram A.F."/>
            <person name="Ramon A."/>
            <person name="Rauscher S."/>
            <person name="Record E."/>
            <person name="Riano-Pachon D.M."/>
            <person name="Robert V."/>
            <person name="Roehrig J."/>
            <person name="Ruller R."/>
            <person name="Salamov A."/>
            <person name="Salih N.S."/>
            <person name="Samson R.A."/>
            <person name="Sandor E."/>
            <person name="Sanguinetti M."/>
            <person name="Schuetze T."/>
            <person name="Sepcic K."/>
            <person name="Shelest E."/>
            <person name="Sherlock G."/>
            <person name="Sophianopoulou V."/>
            <person name="Squina F.M."/>
            <person name="Sun H."/>
            <person name="Susca A."/>
            <person name="Todd R.B."/>
            <person name="Tsang A."/>
            <person name="Unkles S.E."/>
            <person name="van de Wiele N."/>
            <person name="van Rossen-Uffink D."/>
            <person name="Oliveira J.V."/>
            <person name="Vesth T.C."/>
            <person name="Visser J."/>
            <person name="Yu J.-H."/>
            <person name="Zhou M."/>
            <person name="Andersen M.R."/>
            <person name="Archer D.B."/>
            <person name="Baker S.E."/>
            <person name="Benoit I."/>
            <person name="Brakhage A.A."/>
            <person name="Braus G.H."/>
            <person name="Fischer R."/>
            <person name="Frisvad J.C."/>
            <person name="Goldman G.H."/>
            <person name="Houbraken J."/>
            <person name="Oakley B."/>
            <person name="Pocsi I."/>
            <person name="Scazzocchio C."/>
            <person name="Seiboth B."/>
            <person name="vanKuyk P.A."/>
            <person name="Wortman J."/>
            <person name="Dyer P.S."/>
            <person name="Grigoriev I.V."/>
        </authorList>
    </citation>
    <scope>NUCLEOTIDE SEQUENCE [LARGE SCALE GENOMIC DNA]</scope>
    <source>
        <strain evidence="5">CBS 106.47</strain>
    </source>
</reference>
<dbReference type="Pfam" id="PF03959">
    <property type="entry name" value="FSH1"/>
    <property type="match status" value="1"/>
</dbReference>
<evidence type="ECO:0000256" key="1">
    <source>
        <dbReference type="ARBA" id="ARBA00005863"/>
    </source>
</evidence>
<dbReference type="VEuPathDB" id="FungiDB:ASPFODRAFT_51567"/>
<dbReference type="InterPro" id="IPR050593">
    <property type="entry name" value="LovG"/>
</dbReference>
<organism evidence="4 5">
    <name type="scientific">Aspergillus luchuensis (strain CBS 106.47)</name>
    <dbReference type="NCBI Taxonomy" id="1137211"/>
    <lineage>
        <taxon>Eukaryota</taxon>
        <taxon>Fungi</taxon>
        <taxon>Dikarya</taxon>
        <taxon>Ascomycota</taxon>
        <taxon>Pezizomycotina</taxon>
        <taxon>Eurotiomycetes</taxon>
        <taxon>Eurotiomycetidae</taxon>
        <taxon>Eurotiales</taxon>
        <taxon>Aspergillaceae</taxon>
        <taxon>Aspergillus</taxon>
        <taxon>Aspergillus subgen. Circumdati</taxon>
    </lineage>
</organism>
<sequence length="272" mass="30601">MHSVPAPDQHTRHLPRILCLHGGGTNARIFRAQCRGIVAQLKSEYRLIFAEAPFESQAGPDVTQAYGGWGPFRRWLRWLPDQPNAHPNFIIEQIDGSLMDAMAADTRAGATGEWVGILGFSQGAKVAASILYRQQLRHQVLEQDKWFNFQFGILLAGRAPLVSLDPDLWPDQTLPDASQTTDWPRRDSDKRSFYGNGHILSIPTLHVHGLNDKGLELHRSLFERFCDSRSRHLVEWDGAHQVPLKLKDVQVVVEEIRNLAAGATADTTYNQL</sequence>
<dbReference type="GO" id="GO:0005737">
    <property type="term" value="C:cytoplasm"/>
    <property type="evidence" value="ECO:0007669"/>
    <property type="project" value="TreeGrafter"/>
</dbReference>
<accession>A0A1M3T545</accession>
<dbReference type="Gene3D" id="3.40.50.1820">
    <property type="entry name" value="alpha/beta hydrolase"/>
    <property type="match status" value="1"/>
</dbReference>
<evidence type="ECO:0000313" key="4">
    <source>
        <dbReference type="EMBL" id="OJZ81874.1"/>
    </source>
</evidence>
<dbReference type="AlphaFoldDB" id="A0A1M3T545"/>
<protein>
    <recommendedName>
        <fullName evidence="3">Serine hydrolase domain-containing protein</fullName>
    </recommendedName>
</protein>
<dbReference type="PANTHER" id="PTHR48070">
    <property type="entry name" value="ESTERASE OVCA2"/>
    <property type="match status" value="1"/>
</dbReference>
<comment type="similarity">
    <text evidence="1">Belongs to the LovG family.</text>
</comment>
<keyword evidence="2" id="KW-0378">Hydrolase</keyword>
<name>A0A1M3T545_ASPLC</name>
<proteinExistence type="inferred from homology"/>
<evidence type="ECO:0000313" key="5">
    <source>
        <dbReference type="Proteomes" id="UP000184063"/>
    </source>
</evidence>
<dbReference type="Proteomes" id="UP000184063">
    <property type="component" value="Unassembled WGS sequence"/>
</dbReference>
<evidence type="ECO:0000259" key="3">
    <source>
        <dbReference type="Pfam" id="PF03959"/>
    </source>
</evidence>
<feature type="domain" description="Serine hydrolase" evidence="3">
    <location>
        <begin position="15"/>
        <end position="250"/>
    </location>
</feature>
<dbReference type="OrthoDB" id="414698at2759"/>
<dbReference type="PANTHER" id="PTHR48070:SF3">
    <property type="entry name" value="ESTERASE DBAE-RELATED"/>
    <property type="match status" value="1"/>
</dbReference>
<dbReference type="GO" id="GO:0044550">
    <property type="term" value="P:secondary metabolite biosynthetic process"/>
    <property type="evidence" value="ECO:0007669"/>
    <property type="project" value="TreeGrafter"/>
</dbReference>
<dbReference type="SUPFAM" id="SSF53474">
    <property type="entry name" value="alpha/beta-Hydrolases"/>
    <property type="match status" value="1"/>
</dbReference>
<evidence type="ECO:0000256" key="2">
    <source>
        <dbReference type="ARBA" id="ARBA00022801"/>
    </source>
</evidence>
<dbReference type="GO" id="GO:0005634">
    <property type="term" value="C:nucleus"/>
    <property type="evidence" value="ECO:0007669"/>
    <property type="project" value="TreeGrafter"/>
</dbReference>
<dbReference type="GO" id="GO:0016787">
    <property type="term" value="F:hydrolase activity"/>
    <property type="evidence" value="ECO:0007669"/>
    <property type="project" value="UniProtKB-KW"/>
</dbReference>
<dbReference type="InterPro" id="IPR005645">
    <property type="entry name" value="FSH-like_dom"/>
</dbReference>
<dbReference type="InterPro" id="IPR029058">
    <property type="entry name" value="AB_hydrolase_fold"/>
</dbReference>